<proteinExistence type="predicted"/>
<keyword evidence="1" id="KW-0732">Signal</keyword>
<dbReference type="EMBL" id="GGFL01007200">
    <property type="protein sequence ID" value="MBW71378.1"/>
    <property type="molecule type" value="Transcribed_RNA"/>
</dbReference>
<dbReference type="AlphaFoldDB" id="A0A2M4D2Q5"/>
<protein>
    <submittedName>
        <fullName evidence="2">Putative secreted protein</fullName>
    </submittedName>
</protein>
<accession>A0A2M4D2Q5</accession>
<evidence type="ECO:0000256" key="1">
    <source>
        <dbReference type="SAM" id="SignalP"/>
    </source>
</evidence>
<organism evidence="2">
    <name type="scientific">Anopheles darlingi</name>
    <name type="common">Mosquito</name>
    <dbReference type="NCBI Taxonomy" id="43151"/>
    <lineage>
        <taxon>Eukaryota</taxon>
        <taxon>Metazoa</taxon>
        <taxon>Ecdysozoa</taxon>
        <taxon>Arthropoda</taxon>
        <taxon>Hexapoda</taxon>
        <taxon>Insecta</taxon>
        <taxon>Pterygota</taxon>
        <taxon>Neoptera</taxon>
        <taxon>Endopterygota</taxon>
        <taxon>Diptera</taxon>
        <taxon>Nematocera</taxon>
        <taxon>Culicoidea</taxon>
        <taxon>Culicidae</taxon>
        <taxon>Anophelinae</taxon>
        <taxon>Anopheles</taxon>
    </lineage>
</organism>
<name>A0A2M4D2Q5_ANODA</name>
<sequence length="91" mass="9837">MQREVRAAHACHCVAVPGLLLPLVLRCVRTCGVCLSSAGVQGHSKPTTPCAPRRARVCVWPSQMRIHSGSNTEPKGCVPTSRFWGRITGED</sequence>
<reference evidence="2" key="1">
    <citation type="submission" date="2018-01" db="EMBL/GenBank/DDBJ databases">
        <title>An insight into the sialome of Amazonian anophelines.</title>
        <authorList>
            <person name="Ribeiro J.M."/>
            <person name="Scarpassa V."/>
            <person name="Calvo E."/>
        </authorList>
    </citation>
    <scope>NUCLEOTIDE SEQUENCE</scope>
</reference>
<feature type="chain" id="PRO_5014895499" evidence="1">
    <location>
        <begin position="31"/>
        <end position="91"/>
    </location>
</feature>
<evidence type="ECO:0000313" key="2">
    <source>
        <dbReference type="EMBL" id="MBW71378.1"/>
    </source>
</evidence>
<feature type="signal peptide" evidence="1">
    <location>
        <begin position="1"/>
        <end position="30"/>
    </location>
</feature>